<dbReference type="OrthoDB" id="9814363at2"/>
<dbReference type="Gene3D" id="3.30.450.20">
    <property type="entry name" value="PAS domain"/>
    <property type="match status" value="2"/>
</dbReference>
<evidence type="ECO:0000259" key="10">
    <source>
        <dbReference type="PROSITE" id="PS50111"/>
    </source>
</evidence>
<evidence type="ECO:0000256" key="9">
    <source>
        <dbReference type="SAM" id="Phobius"/>
    </source>
</evidence>
<dbReference type="RefSeq" id="WP_129046516.1">
    <property type="nucleotide sequence ID" value="NZ_SDHX01000001.1"/>
</dbReference>
<dbReference type="InterPro" id="IPR051310">
    <property type="entry name" value="MCP_chemotaxis"/>
</dbReference>
<evidence type="ECO:0000256" key="1">
    <source>
        <dbReference type="ARBA" id="ARBA00004651"/>
    </source>
</evidence>
<dbReference type="EMBL" id="SDHX01000001">
    <property type="protein sequence ID" value="RXK55150.1"/>
    <property type="molecule type" value="Genomic_DNA"/>
</dbReference>
<dbReference type="GO" id="GO:0005886">
    <property type="term" value="C:plasma membrane"/>
    <property type="evidence" value="ECO:0007669"/>
    <property type="project" value="UniProtKB-SubCell"/>
</dbReference>
<dbReference type="Proteomes" id="UP000290218">
    <property type="component" value="Unassembled WGS sequence"/>
</dbReference>
<keyword evidence="3" id="KW-0488">Methylation</keyword>
<dbReference type="Pfam" id="PF00015">
    <property type="entry name" value="MCPsignal"/>
    <property type="match status" value="1"/>
</dbReference>
<evidence type="ECO:0000256" key="8">
    <source>
        <dbReference type="PROSITE-ProRule" id="PRU00284"/>
    </source>
</evidence>
<accession>A0A4Q1C8G9</accession>
<organism evidence="11 12">
    <name type="scientific">Oleiharenicola lentus</name>
    <dbReference type="NCBI Taxonomy" id="2508720"/>
    <lineage>
        <taxon>Bacteria</taxon>
        <taxon>Pseudomonadati</taxon>
        <taxon>Verrucomicrobiota</taxon>
        <taxon>Opitutia</taxon>
        <taxon>Opitutales</taxon>
        <taxon>Opitutaceae</taxon>
        <taxon>Oleiharenicola</taxon>
    </lineage>
</organism>
<evidence type="ECO:0000256" key="2">
    <source>
        <dbReference type="ARBA" id="ARBA00022475"/>
    </source>
</evidence>
<dbReference type="InterPro" id="IPR004089">
    <property type="entry name" value="MCPsignal_dom"/>
</dbReference>
<gene>
    <name evidence="11" type="ORF">ESB00_04430</name>
</gene>
<keyword evidence="12" id="KW-1185">Reference proteome</keyword>
<proteinExistence type="inferred from homology"/>
<protein>
    <submittedName>
        <fullName evidence="11">Methyl-accepting chemotaxis protein</fullName>
    </submittedName>
</protein>
<keyword evidence="5 9" id="KW-1133">Transmembrane helix</keyword>
<evidence type="ECO:0000256" key="7">
    <source>
        <dbReference type="ARBA" id="ARBA00029447"/>
    </source>
</evidence>
<evidence type="ECO:0000256" key="5">
    <source>
        <dbReference type="ARBA" id="ARBA00022989"/>
    </source>
</evidence>
<evidence type="ECO:0000313" key="12">
    <source>
        <dbReference type="Proteomes" id="UP000290218"/>
    </source>
</evidence>
<keyword evidence="2" id="KW-1003">Cell membrane</keyword>
<comment type="caution">
    <text evidence="11">The sequence shown here is derived from an EMBL/GenBank/DDBJ whole genome shotgun (WGS) entry which is preliminary data.</text>
</comment>
<comment type="subcellular location">
    <subcellularLocation>
        <location evidence="1">Cell membrane</location>
        <topology evidence="1">Multi-pass membrane protein</topology>
    </subcellularLocation>
</comment>
<keyword evidence="4 9" id="KW-0812">Transmembrane</keyword>
<dbReference type="PANTHER" id="PTHR43531">
    <property type="entry name" value="PROTEIN ICFG"/>
    <property type="match status" value="1"/>
</dbReference>
<dbReference type="GO" id="GO:0006935">
    <property type="term" value="P:chemotaxis"/>
    <property type="evidence" value="ECO:0007669"/>
    <property type="project" value="InterPro"/>
</dbReference>
<evidence type="ECO:0000313" key="11">
    <source>
        <dbReference type="EMBL" id="RXK55150.1"/>
    </source>
</evidence>
<dbReference type="SMART" id="SM00283">
    <property type="entry name" value="MA"/>
    <property type="match status" value="1"/>
</dbReference>
<dbReference type="PANTHER" id="PTHR43531:SF14">
    <property type="entry name" value="METHYL-ACCEPTING CHEMOTAXIS PROTEIN I-RELATED"/>
    <property type="match status" value="1"/>
</dbReference>
<dbReference type="Gene3D" id="6.10.340.10">
    <property type="match status" value="1"/>
</dbReference>
<dbReference type="Pfam" id="PF02743">
    <property type="entry name" value="dCache_1"/>
    <property type="match status" value="1"/>
</dbReference>
<dbReference type="CDD" id="cd12912">
    <property type="entry name" value="PDC2_MCP_like"/>
    <property type="match status" value="1"/>
</dbReference>
<dbReference type="GO" id="GO:0007165">
    <property type="term" value="P:signal transduction"/>
    <property type="evidence" value="ECO:0007669"/>
    <property type="project" value="UniProtKB-KW"/>
</dbReference>
<dbReference type="InterPro" id="IPR033479">
    <property type="entry name" value="dCache_1"/>
</dbReference>
<dbReference type="GO" id="GO:0004888">
    <property type="term" value="F:transmembrane signaling receptor activity"/>
    <property type="evidence" value="ECO:0007669"/>
    <property type="project" value="InterPro"/>
</dbReference>
<feature type="transmembrane region" description="Helical" evidence="9">
    <location>
        <begin position="325"/>
        <end position="344"/>
    </location>
</feature>
<dbReference type="SUPFAM" id="SSF58104">
    <property type="entry name" value="Methyl-accepting chemotaxis protein (MCP) signaling domain"/>
    <property type="match status" value="1"/>
</dbReference>
<evidence type="ECO:0000256" key="6">
    <source>
        <dbReference type="ARBA" id="ARBA00023136"/>
    </source>
</evidence>
<dbReference type="AlphaFoldDB" id="A0A4Q1C8G9"/>
<name>A0A4Q1C8G9_9BACT</name>
<evidence type="ECO:0000256" key="4">
    <source>
        <dbReference type="ARBA" id="ARBA00022692"/>
    </source>
</evidence>
<dbReference type="PROSITE" id="PS50111">
    <property type="entry name" value="CHEMOTAXIS_TRANSDUC_2"/>
    <property type="match status" value="1"/>
</dbReference>
<keyword evidence="6 9" id="KW-0472">Membrane</keyword>
<dbReference type="InterPro" id="IPR004090">
    <property type="entry name" value="Chemotax_Me-accpt_rcpt"/>
</dbReference>
<reference evidence="11 12" key="1">
    <citation type="submission" date="2019-01" db="EMBL/GenBank/DDBJ databases">
        <title>Lacunisphaera sp. strain TWA-58.</title>
        <authorList>
            <person name="Chen W.-M."/>
        </authorList>
    </citation>
    <scope>NUCLEOTIDE SEQUENCE [LARGE SCALE GENOMIC DNA]</scope>
    <source>
        <strain evidence="11 12">TWA-58</strain>
    </source>
</reference>
<feature type="domain" description="Methyl-accepting transducer" evidence="10">
    <location>
        <begin position="361"/>
        <end position="590"/>
    </location>
</feature>
<dbReference type="Gene3D" id="1.10.287.950">
    <property type="entry name" value="Methyl-accepting chemotaxis protein"/>
    <property type="match status" value="1"/>
</dbReference>
<keyword evidence="8" id="KW-0807">Transducer</keyword>
<dbReference type="PRINTS" id="PR00260">
    <property type="entry name" value="CHEMTRNSDUCR"/>
</dbReference>
<dbReference type="CDD" id="cd12913">
    <property type="entry name" value="PDC1_MCP_like"/>
    <property type="match status" value="1"/>
</dbReference>
<comment type="similarity">
    <text evidence="7">Belongs to the methyl-accepting chemotaxis (MCP) protein family.</text>
</comment>
<evidence type="ECO:0000256" key="3">
    <source>
        <dbReference type="ARBA" id="ARBA00022481"/>
    </source>
</evidence>
<sequence length="663" mass="69388">MKLISQRGLNTRMLLSIGLTVLAGLAVLLTLTTLRVVHSARQEANALSRTKAQAIGAEMAHRLGRAIGTARTLSEALEGILAEGHPSRAQADAMLRGSLEGNTDYIGVWTLWEPNAFDGRDADYVNKPGHDATGRYIAYWNRGSGKVIVEPLVDYTTEGAGDYYLLAKHSNQETVLEPYIYKVAGRDVLMTSLVVPVNRADGTFAGVVGVDLPLETLGAEIAKVKVGETGYAALVSNTGIYAAHPRAERLGKPMKDTDPWVVPFLGNLKKGEAFETESFSRTLNDMTYRFGVPVRIGSSSTPWCVSITIRESEVLAGAWKLRNTILLAGAVVLGAVLLVVWWIARGISRPVRAIALQLGSGADEVTAASGQVSTAGQSLAAGASEQAASLEETSSSLVELSSMTKRNADHAATAKALAAETRAAADAGATDMHQMSTAMADLQKASSSVAAIVKTIDEIAFQTNILALNAAVEAARAGEAGAGFAVVAEEVRNLAQRSASAAKETASTIAEAVRMSELGVGISGKVTSGFAGIVDRTRRLDSLVAEIASACHEQNEGIVQINTAVSQMDKVTQGNAASAEENSAAAEELNAQAVTLKGCVNELMQIVNGRSAGTVVSPTLPLKRPAAPVFPRTGSTAKPAAGADFFEDMPADAGAARQNHARA</sequence>